<gene>
    <name evidence="4" type="ORF">GT347_00040</name>
</gene>
<dbReference type="FunFam" id="3.40.50.720:FF:000084">
    <property type="entry name" value="Short-chain dehydrogenase reductase"/>
    <property type="match status" value="1"/>
</dbReference>
<dbReference type="RefSeq" id="WP_160550045.1">
    <property type="nucleotide sequence ID" value="NZ_CP047650.1"/>
</dbReference>
<dbReference type="AlphaFoldDB" id="A0A857IZ07"/>
<protein>
    <submittedName>
        <fullName evidence="4">SDR family oxidoreductase</fullName>
    </submittedName>
</protein>
<dbReference type="Pfam" id="PF13561">
    <property type="entry name" value="adh_short_C2"/>
    <property type="match status" value="1"/>
</dbReference>
<evidence type="ECO:0000313" key="5">
    <source>
        <dbReference type="Proteomes" id="UP000464787"/>
    </source>
</evidence>
<organism evidence="4 5">
    <name type="scientific">Xylophilus rhododendri</name>
    <dbReference type="NCBI Taxonomy" id="2697032"/>
    <lineage>
        <taxon>Bacteria</taxon>
        <taxon>Pseudomonadati</taxon>
        <taxon>Pseudomonadota</taxon>
        <taxon>Betaproteobacteria</taxon>
        <taxon>Burkholderiales</taxon>
        <taxon>Xylophilus</taxon>
    </lineage>
</organism>
<evidence type="ECO:0000256" key="1">
    <source>
        <dbReference type="ARBA" id="ARBA00006484"/>
    </source>
</evidence>
<evidence type="ECO:0000256" key="2">
    <source>
        <dbReference type="ARBA" id="ARBA00023002"/>
    </source>
</evidence>
<dbReference type="EMBL" id="CP047650">
    <property type="protein sequence ID" value="QHI96527.1"/>
    <property type="molecule type" value="Genomic_DNA"/>
</dbReference>
<dbReference type="InterPro" id="IPR051122">
    <property type="entry name" value="SDR_DHRS6-like"/>
</dbReference>
<dbReference type="PANTHER" id="PTHR43477:SF4">
    <property type="entry name" value="DEHYDROGENASE_REDUCTASE SDR FAMILY MEMBER 6"/>
    <property type="match status" value="1"/>
</dbReference>
<comment type="similarity">
    <text evidence="1">Belongs to the short-chain dehydrogenases/reductases (SDR) family.</text>
</comment>
<dbReference type="PANTHER" id="PTHR43477">
    <property type="entry name" value="DIHYDROANTICAPSIN 7-DEHYDROGENASE"/>
    <property type="match status" value="1"/>
</dbReference>
<dbReference type="InterPro" id="IPR002347">
    <property type="entry name" value="SDR_fam"/>
</dbReference>
<accession>A0A857IZ07</accession>
<dbReference type="KEGG" id="xyk:GT347_00040"/>
<keyword evidence="2" id="KW-0560">Oxidoreductase</keyword>
<keyword evidence="3" id="KW-0520">NAD</keyword>
<dbReference type="Gene3D" id="3.40.50.720">
    <property type="entry name" value="NAD(P)-binding Rossmann-like Domain"/>
    <property type="match status" value="1"/>
</dbReference>
<sequence>MDLQLKGKHVLITGASRGIGLACAQAFLEEGARVSLVARNAEVLGQAADGLNGGDRVAHFATDLGDADAALATLDAAEAAFGPVDVLVNSAGAAKRAAPSELTPAKWHAAMDAKYFTYIHMIDPTVKRMAERGAGAIVNVIGMGGKLGNPAHLAGGSANAALMLASAGLAAAYAKQGVRVNAVNPGPVLTERLKAGMEVDARMAASEGRPAPADPGARMAMGRVARPDEIAAMVVFLASDKASYVNGAIIPMDGATTPTVV</sequence>
<evidence type="ECO:0000256" key="3">
    <source>
        <dbReference type="ARBA" id="ARBA00023027"/>
    </source>
</evidence>
<dbReference type="PRINTS" id="PR00081">
    <property type="entry name" value="GDHRDH"/>
</dbReference>
<dbReference type="SUPFAM" id="SSF51735">
    <property type="entry name" value="NAD(P)-binding Rossmann-fold domains"/>
    <property type="match status" value="1"/>
</dbReference>
<dbReference type="GO" id="GO:0016491">
    <property type="term" value="F:oxidoreductase activity"/>
    <property type="evidence" value="ECO:0007669"/>
    <property type="project" value="UniProtKB-KW"/>
</dbReference>
<name>A0A857IZ07_9BURK</name>
<dbReference type="InterPro" id="IPR036291">
    <property type="entry name" value="NAD(P)-bd_dom_sf"/>
</dbReference>
<evidence type="ECO:0000313" key="4">
    <source>
        <dbReference type="EMBL" id="QHI96527.1"/>
    </source>
</evidence>
<keyword evidence="5" id="KW-1185">Reference proteome</keyword>
<reference evidence="4 5" key="1">
    <citation type="submission" date="2020-01" db="EMBL/GenBank/DDBJ databases">
        <title>Genome sequencing of strain KACC 21265.</title>
        <authorList>
            <person name="Heo J."/>
            <person name="Kim S.-J."/>
            <person name="Kim J.-S."/>
            <person name="Hong S.-B."/>
            <person name="Kwon S.-W."/>
        </authorList>
    </citation>
    <scope>NUCLEOTIDE SEQUENCE [LARGE SCALE GENOMIC DNA]</scope>
    <source>
        <strain evidence="4 5">KACC 21265</strain>
    </source>
</reference>
<proteinExistence type="inferred from homology"/>
<dbReference type="Proteomes" id="UP000464787">
    <property type="component" value="Chromosome"/>
</dbReference>